<keyword evidence="3 4" id="KW-0975">Bacterial flagellum</keyword>
<dbReference type="InterPro" id="IPR053967">
    <property type="entry name" value="LlgE_F_G-like_D1"/>
</dbReference>
<evidence type="ECO:0000313" key="9">
    <source>
        <dbReference type="Proteomes" id="UP000184387"/>
    </source>
</evidence>
<comment type="subcellular location">
    <subcellularLocation>
        <location evidence="1 4">Bacterial flagellum basal body</location>
    </subcellularLocation>
</comment>
<dbReference type="InterPro" id="IPR001444">
    <property type="entry name" value="Flag_bb_rod_N"/>
</dbReference>
<dbReference type="STRING" id="198092.SAMN02745194_01169"/>
<dbReference type="InterPro" id="IPR037925">
    <property type="entry name" value="FlgE/F/G-like"/>
</dbReference>
<dbReference type="NCBIfam" id="TIGR03506">
    <property type="entry name" value="FlgEFG_subfam"/>
    <property type="match status" value="1"/>
</dbReference>
<sequence>MDNPGYIALSRLVAQNRATAVLAHNMANAETPGFRASRPVFADHLERQRGAQPVRGGESLHFAMDRATWRDESAGPVQTTGNPLDVAISGEGLFSVQTPRGERYTRAGRFSLGPDGGIVDMEGNALLDTGGNPLRVAPGDTRLTIKGDGTLSSENGEIGKLRVVRFAEPQRLQAEGDRLLAAGAGQAPEVIERPALVQGALEGSNVRPVLEITRLTAETREFQFMAQFAEKEGERLSGAVERILRKRS</sequence>
<dbReference type="SUPFAM" id="SSF117143">
    <property type="entry name" value="Flagellar hook protein flgE"/>
    <property type="match status" value="1"/>
</dbReference>
<name>A0A1M6EA01_9PROT</name>
<dbReference type="InterPro" id="IPR020013">
    <property type="entry name" value="Flagellar_FlgE/F/G"/>
</dbReference>
<proteinExistence type="inferred from homology"/>
<dbReference type="OrthoDB" id="9804559at2"/>
<dbReference type="AlphaFoldDB" id="A0A1M6EA01"/>
<keyword evidence="8" id="KW-0282">Flagellum</keyword>
<dbReference type="PANTHER" id="PTHR30435">
    <property type="entry name" value="FLAGELLAR PROTEIN"/>
    <property type="match status" value="1"/>
</dbReference>
<dbReference type="PANTHER" id="PTHR30435:SF19">
    <property type="entry name" value="FLAGELLAR BASAL-BODY ROD PROTEIN FLGG"/>
    <property type="match status" value="1"/>
</dbReference>
<evidence type="ECO:0000256" key="1">
    <source>
        <dbReference type="ARBA" id="ARBA00004117"/>
    </source>
</evidence>
<keyword evidence="8" id="KW-0966">Cell projection</keyword>
<dbReference type="GO" id="GO:0071978">
    <property type="term" value="P:bacterial-type flagellum-dependent swarming motility"/>
    <property type="evidence" value="ECO:0007669"/>
    <property type="project" value="TreeGrafter"/>
</dbReference>
<evidence type="ECO:0000259" key="6">
    <source>
        <dbReference type="Pfam" id="PF06429"/>
    </source>
</evidence>
<feature type="domain" description="Flagellar hook protein FlgE/F/G-like D1" evidence="7">
    <location>
        <begin position="87"/>
        <end position="152"/>
    </location>
</feature>
<dbReference type="Proteomes" id="UP000184387">
    <property type="component" value="Unassembled WGS sequence"/>
</dbReference>
<feature type="domain" description="Flagellar basal body rod protein N-terminal" evidence="5">
    <location>
        <begin position="6"/>
        <end position="35"/>
    </location>
</feature>
<keyword evidence="8" id="KW-0969">Cilium</keyword>
<protein>
    <submittedName>
        <fullName evidence="8">Flagellar basal-body rod protein FlgF</fullName>
    </submittedName>
</protein>
<dbReference type="EMBL" id="FQZF01000005">
    <property type="protein sequence ID" value="SHI82302.1"/>
    <property type="molecule type" value="Genomic_DNA"/>
</dbReference>
<dbReference type="RefSeq" id="WP_073132525.1">
    <property type="nucleotide sequence ID" value="NZ_FQZF01000005.1"/>
</dbReference>
<gene>
    <name evidence="8" type="ORF">SAMN02745194_01169</name>
</gene>
<accession>A0A1M6EA01</accession>
<evidence type="ECO:0000259" key="7">
    <source>
        <dbReference type="Pfam" id="PF22692"/>
    </source>
</evidence>
<organism evidence="8 9">
    <name type="scientific">Muricoccus roseus</name>
    <dbReference type="NCBI Taxonomy" id="198092"/>
    <lineage>
        <taxon>Bacteria</taxon>
        <taxon>Pseudomonadati</taxon>
        <taxon>Pseudomonadota</taxon>
        <taxon>Alphaproteobacteria</taxon>
        <taxon>Acetobacterales</taxon>
        <taxon>Roseomonadaceae</taxon>
        <taxon>Muricoccus</taxon>
    </lineage>
</organism>
<evidence type="ECO:0000256" key="2">
    <source>
        <dbReference type="ARBA" id="ARBA00009677"/>
    </source>
</evidence>
<evidence type="ECO:0000313" key="8">
    <source>
        <dbReference type="EMBL" id="SHI82302.1"/>
    </source>
</evidence>
<reference evidence="8 9" key="1">
    <citation type="submission" date="2016-11" db="EMBL/GenBank/DDBJ databases">
        <authorList>
            <person name="Jaros S."/>
            <person name="Januszkiewicz K."/>
            <person name="Wedrychowicz H."/>
        </authorList>
    </citation>
    <scope>NUCLEOTIDE SEQUENCE [LARGE SCALE GENOMIC DNA]</scope>
    <source>
        <strain evidence="8 9">DSM 14916</strain>
    </source>
</reference>
<dbReference type="InterPro" id="IPR010930">
    <property type="entry name" value="Flg_bb/hook_C_dom"/>
</dbReference>
<feature type="domain" description="Flagellar basal-body/hook protein C-terminal" evidence="6">
    <location>
        <begin position="197"/>
        <end position="227"/>
    </location>
</feature>
<dbReference type="Pfam" id="PF00460">
    <property type="entry name" value="Flg_bb_rod"/>
    <property type="match status" value="1"/>
</dbReference>
<comment type="similarity">
    <text evidence="2 4">Belongs to the flagella basal body rod proteins family.</text>
</comment>
<dbReference type="Pfam" id="PF06429">
    <property type="entry name" value="Flg_bbr_C"/>
    <property type="match status" value="1"/>
</dbReference>
<evidence type="ECO:0000256" key="3">
    <source>
        <dbReference type="ARBA" id="ARBA00023143"/>
    </source>
</evidence>
<evidence type="ECO:0000256" key="4">
    <source>
        <dbReference type="RuleBase" id="RU362116"/>
    </source>
</evidence>
<keyword evidence="9" id="KW-1185">Reference proteome</keyword>
<evidence type="ECO:0000259" key="5">
    <source>
        <dbReference type="Pfam" id="PF00460"/>
    </source>
</evidence>
<dbReference type="GO" id="GO:0009425">
    <property type="term" value="C:bacterial-type flagellum basal body"/>
    <property type="evidence" value="ECO:0007669"/>
    <property type="project" value="UniProtKB-SubCell"/>
</dbReference>
<dbReference type="Pfam" id="PF22692">
    <property type="entry name" value="LlgE_F_G_D1"/>
    <property type="match status" value="1"/>
</dbReference>